<feature type="domain" description="Fungal-type protein kinase" evidence="1">
    <location>
        <begin position="165"/>
        <end position="268"/>
    </location>
</feature>
<dbReference type="PANTHER" id="PTHR38248:SF2">
    <property type="entry name" value="FUNK1 11"/>
    <property type="match status" value="1"/>
</dbReference>
<evidence type="ECO:0000259" key="1">
    <source>
        <dbReference type="Pfam" id="PF17667"/>
    </source>
</evidence>
<dbReference type="Pfam" id="PF17667">
    <property type="entry name" value="Pkinase_fungal"/>
    <property type="match status" value="1"/>
</dbReference>
<protein>
    <recommendedName>
        <fullName evidence="1">Fungal-type protein kinase domain-containing protein</fullName>
    </recommendedName>
</protein>
<reference evidence="2" key="1">
    <citation type="journal article" date="2020" name="Nat. Commun.">
        <title>Large-scale genome sequencing of mycorrhizal fungi provides insights into the early evolution of symbiotic traits.</title>
        <authorList>
            <person name="Miyauchi S."/>
            <person name="Kiss E."/>
            <person name="Kuo A."/>
            <person name="Drula E."/>
            <person name="Kohler A."/>
            <person name="Sanchez-Garcia M."/>
            <person name="Morin E."/>
            <person name="Andreopoulos B."/>
            <person name="Barry K.W."/>
            <person name="Bonito G."/>
            <person name="Buee M."/>
            <person name="Carver A."/>
            <person name="Chen C."/>
            <person name="Cichocki N."/>
            <person name="Clum A."/>
            <person name="Culley D."/>
            <person name="Crous P.W."/>
            <person name="Fauchery L."/>
            <person name="Girlanda M."/>
            <person name="Hayes R.D."/>
            <person name="Keri Z."/>
            <person name="LaButti K."/>
            <person name="Lipzen A."/>
            <person name="Lombard V."/>
            <person name="Magnuson J."/>
            <person name="Maillard F."/>
            <person name="Murat C."/>
            <person name="Nolan M."/>
            <person name="Ohm R.A."/>
            <person name="Pangilinan J."/>
            <person name="Pereira M.F."/>
            <person name="Perotto S."/>
            <person name="Peter M."/>
            <person name="Pfister S."/>
            <person name="Riley R."/>
            <person name="Sitrit Y."/>
            <person name="Stielow J.B."/>
            <person name="Szollosi G."/>
            <person name="Zifcakova L."/>
            <person name="Stursova M."/>
            <person name="Spatafora J.W."/>
            <person name="Tedersoo L."/>
            <person name="Vaario L.M."/>
            <person name="Yamada A."/>
            <person name="Yan M."/>
            <person name="Wang P."/>
            <person name="Xu J."/>
            <person name="Bruns T."/>
            <person name="Baldrian P."/>
            <person name="Vilgalys R."/>
            <person name="Dunand C."/>
            <person name="Henrissat B."/>
            <person name="Grigoriev I.V."/>
            <person name="Hibbett D."/>
            <person name="Nagy L.G."/>
            <person name="Martin F.M."/>
        </authorList>
    </citation>
    <scope>NUCLEOTIDE SEQUENCE</scope>
    <source>
        <strain evidence="2">UH-Tt-Lm1</strain>
    </source>
</reference>
<dbReference type="PANTHER" id="PTHR38248">
    <property type="entry name" value="FUNK1 6"/>
    <property type="match status" value="1"/>
</dbReference>
<dbReference type="Proteomes" id="UP000736335">
    <property type="component" value="Unassembled WGS sequence"/>
</dbReference>
<proteinExistence type="predicted"/>
<organism evidence="2 3">
    <name type="scientific">Thelephora terrestris</name>
    <dbReference type="NCBI Taxonomy" id="56493"/>
    <lineage>
        <taxon>Eukaryota</taxon>
        <taxon>Fungi</taxon>
        <taxon>Dikarya</taxon>
        <taxon>Basidiomycota</taxon>
        <taxon>Agaricomycotina</taxon>
        <taxon>Agaricomycetes</taxon>
        <taxon>Thelephorales</taxon>
        <taxon>Thelephoraceae</taxon>
        <taxon>Thelephora</taxon>
    </lineage>
</organism>
<reference evidence="2" key="2">
    <citation type="submission" date="2020-11" db="EMBL/GenBank/DDBJ databases">
        <authorList>
            <consortium name="DOE Joint Genome Institute"/>
            <person name="Kuo A."/>
            <person name="Miyauchi S."/>
            <person name="Kiss E."/>
            <person name="Drula E."/>
            <person name="Kohler A."/>
            <person name="Sanchez-Garcia M."/>
            <person name="Andreopoulos B."/>
            <person name="Barry K.W."/>
            <person name="Bonito G."/>
            <person name="Buee M."/>
            <person name="Carver A."/>
            <person name="Chen C."/>
            <person name="Cichocki N."/>
            <person name="Clum A."/>
            <person name="Culley D."/>
            <person name="Crous P.W."/>
            <person name="Fauchery L."/>
            <person name="Girlanda M."/>
            <person name="Hayes R."/>
            <person name="Keri Z."/>
            <person name="Labutti K."/>
            <person name="Lipzen A."/>
            <person name="Lombard V."/>
            <person name="Magnuson J."/>
            <person name="Maillard F."/>
            <person name="Morin E."/>
            <person name="Murat C."/>
            <person name="Nolan M."/>
            <person name="Ohm R."/>
            <person name="Pangilinan J."/>
            <person name="Pereira M."/>
            <person name="Perotto S."/>
            <person name="Peter M."/>
            <person name="Riley R."/>
            <person name="Sitrit Y."/>
            <person name="Stielow B."/>
            <person name="Szollosi G."/>
            <person name="Zifcakova L."/>
            <person name="Stursova M."/>
            <person name="Spatafora J.W."/>
            <person name="Tedersoo L."/>
            <person name="Vaario L.-M."/>
            <person name="Yamada A."/>
            <person name="Yan M."/>
            <person name="Wang P."/>
            <person name="Xu J."/>
            <person name="Bruns T."/>
            <person name="Baldrian P."/>
            <person name="Vilgalys R."/>
            <person name="Henrissat B."/>
            <person name="Grigoriev I.V."/>
            <person name="Hibbett D."/>
            <person name="Nagy L.G."/>
            <person name="Martin F.M."/>
        </authorList>
    </citation>
    <scope>NUCLEOTIDE SEQUENCE</scope>
    <source>
        <strain evidence="2">UH-Tt-Lm1</strain>
    </source>
</reference>
<dbReference type="EMBL" id="WIUZ02000020">
    <property type="protein sequence ID" value="KAF9779214.1"/>
    <property type="molecule type" value="Genomic_DNA"/>
</dbReference>
<dbReference type="AlphaFoldDB" id="A0A9P6H4P8"/>
<evidence type="ECO:0000313" key="3">
    <source>
        <dbReference type="Proteomes" id="UP000736335"/>
    </source>
</evidence>
<keyword evidence="3" id="KW-1185">Reference proteome</keyword>
<accession>A0A9P6H4P8</accession>
<evidence type="ECO:0000313" key="2">
    <source>
        <dbReference type="EMBL" id="KAF9779214.1"/>
    </source>
</evidence>
<gene>
    <name evidence="2" type="ORF">BJ322DRAFT_448844</name>
</gene>
<dbReference type="InterPro" id="IPR040976">
    <property type="entry name" value="Pkinase_fungal"/>
</dbReference>
<name>A0A9P6H4P8_9AGAM</name>
<sequence>MARWGPFTAFEGSCIGQAGELGKQIYLEATFTEKVLIKIYPYQDPITVINLVGRSTSVAGASKAIARAKERGKDEGIQRANDLVAKFFWPEQTRVSEVDVIKYYATQIGETNSLVNDHTPTTIGQPEHLDMTRLIHQFLSLQAADGWGLRGTIFNHLVQIKYLDKEHMPIAFLDCSFCHWALWQRGARRRYIRLDNLMYDMKTKRGVLVDFDLARLPTQEGSSRAKDNAGNRPFMALDLLSEEAFKGRVKRLYRHDAESFAWCLVYICICMTKDEHGEIFTISPNPLSPWFGPAPDCRASKQNSLLKQATIHTSSTHLAAELRHLWLKRFWDQNLAMSPIVQDVDTSSGSPWAEFTCIPREIGVYEEPSDREWFRRVCRRMFYVLGTSSPAPIPRSDPILVELVNRVLDKYKFVKSHEPVE</sequence>
<dbReference type="OrthoDB" id="5584477at2759"/>
<dbReference type="InterPro" id="IPR011009">
    <property type="entry name" value="Kinase-like_dom_sf"/>
</dbReference>
<comment type="caution">
    <text evidence="2">The sequence shown here is derived from an EMBL/GenBank/DDBJ whole genome shotgun (WGS) entry which is preliminary data.</text>
</comment>
<dbReference type="SUPFAM" id="SSF56112">
    <property type="entry name" value="Protein kinase-like (PK-like)"/>
    <property type="match status" value="1"/>
</dbReference>